<keyword evidence="1" id="KW-1133">Transmembrane helix</keyword>
<evidence type="ECO:0008006" key="4">
    <source>
        <dbReference type="Google" id="ProtNLM"/>
    </source>
</evidence>
<organism evidence="2 3">
    <name type="scientific">Micromonospora pisi</name>
    <dbReference type="NCBI Taxonomy" id="589240"/>
    <lineage>
        <taxon>Bacteria</taxon>
        <taxon>Bacillati</taxon>
        <taxon>Actinomycetota</taxon>
        <taxon>Actinomycetes</taxon>
        <taxon>Micromonosporales</taxon>
        <taxon>Micromonosporaceae</taxon>
        <taxon>Micromonospora</taxon>
    </lineage>
</organism>
<dbReference type="RefSeq" id="WP_121160372.1">
    <property type="nucleotide sequence ID" value="NZ_RBKT01000001.1"/>
</dbReference>
<accession>A0A495JUZ6</accession>
<evidence type="ECO:0000313" key="3">
    <source>
        <dbReference type="Proteomes" id="UP000277671"/>
    </source>
</evidence>
<dbReference type="EMBL" id="RBKT01000001">
    <property type="protein sequence ID" value="RKR92368.1"/>
    <property type="molecule type" value="Genomic_DNA"/>
</dbReference>
<proteinExistence type="predicted"/>
<keyword evidence="3" id="KW-1185">Reference proteome</keyword>
<dbReference type="OrthoDB" id="3693511at2"/>
<keyword evidence="1" id="KW-0472">Membrane</keyword>
<gene>
    <name evidence="2" type="ORF">BDK92_6806</name>
</gene>
<evidence type="ECO:0000313" key="2">
    <source>
        <dbReference type="EMBL" id="RKR92368.1"/>
    </source>
</evidence>
<protein>
    <recommendedName>
        <fullName evidence="4">PH (Pleckstrin Homology) domain-containing protein</fullName>
    </recommendedName>
</protein>
<feature type="transmembrane region" description="Helical" evidence="1">
    <location>
        <begin position="31"/>
        <end position="48"/>
    </location>
</feature>
<comment type="caution">
    <text evidence="2">The sequence shown here is derived from an EMBL/GenBank/DDBJ whole genome shotgun (WGS) entry which is preliminary data.</text>
</comment>
<dbReference type="Proteomes" id="UP000277671">
    <property type="component" value="Unassembled WGS sequence"/>
</dbReference>
<dbReference type="AlphaFoldDB" id="A0A495JUZ6"/>
<keyword evidence="1" id="KW-0812">Transmembrane</keyword>
<evidence type="ECO:0000256" key="1">
    <source>
        <dbReference type="SAM" id="Phobius"/>
    </source>
</evidence>
<name>A0A495JUZ6_9ACTN</name>
<sequence length="122" mass="13160">MALGDVLAARVVPFLEPGEVLQEVFPAQGGITPWLGSGMGVLIALALVRFRIVAVTGDAVVVMEAGGLTYTTPTKVLARLPRDTRIGPVRGIWAKTRIGEEKLYVHWRFHKQVRAADAALVS</sequence>
<reference evidence="2 3" key="1">
    <citation type="submission" date="2018-10" db="EMBL/GenBank/DDBJ databases">
        <title>Sequencing the genomes of 1000 actinobacteria strains.</title>
        <authorList>
            <person name="Klenk H.-P."/>
        </authorList>
    </citation>
    <scope>NUCLEOTIDE SEQUENCE [LARGE SCALE GENOMIC DNA]</scope>
    <source>
        <strain evidence="2 3">DSM 45175</strain>
    </source>
</reference>